<evidence type="ECO:0000313" key="11">
    <source>
        <dbReference type="Proteomes" id="UP000321533"/>
    </source>
</evidence>
<dbReference type="KEGG" id="pgin:FRZ67_23120"/>
<evidence type="ECO:0000256" key="7">
    <source>
        <dbReference type="PROSITE-ProRule" id="PRU01360"/>
    </source>
</evidence>
<evidence type="ECO:0000256" key="3">
    <source>
        <dbReference type="ARBA" id="ARBA00022452"/>
    </source>
</evidence>
<comment type="similarity">
    <text evidence="7">Belongs to the TonB-dependent receptor family.</text>
</comment>
<dbReference type="Pfam" id="PF13715">
    <property type="entry name" value="CarbopepD_reg_2"/>
    <property type="match status" value="1"/>
</dbReference>
<keyword evidence="6 7" id="KW-0998">Cell outer membrane</keyword>
<comment type="subcellular location">
    <subcellularLocation>
        <location evidence="1 7">Cell outer membrane</location>
        <topology evidence="1 7">Multi-pass membrane protein</topology>
    </subcellularLocation>
</comment>
<dbReference type="InterPro" id="IPR023996">
    <property type="entry name" value="TonB-dep_OMP_SusC/RagA"/>
</dbReference>
<evidence type="ECO:0000313" key="10">
    <source>
        <dbReference type="EMBL" id="QEC70052.1"/>
    </source>
</evidence>
<keyword evidence="3 7" id="KW-1134">Transmembrane beta strand</keyword>
<dbReference type="RefSeq" id="WP_147192928.1">
    <property type="nucleotide sequence ID" value="NZ_CP042435.1"/>
</dbReference>
<dbReference type="InterPro" id="IPR037066">
    <property type="entry name" value="Plug_dom_sf"/>
</dbReference>
<dbReference type="InterPro" id="IPR039426">
    <property type="entry name" value="TonB-dep_rcpt-like"/>
</dbReference>
<feature type="signal peptide" evidence="8">
    <location>
        <begin position="1"/>
        <end position="18"/>
    </location>
</feature>
<dbReference type="EMBL" id="CP042435">
    <property type="protein sequence ID" value="QEC70052.1"/>
    <property type="molecule type" value="Genomic_DNA"/>
</dbReference>
<dbReference type="GO" id="GO:0009279">
    <property type="term" value="C:cell outer membrane"/>
    <property type="evidence" value="ECO:0007669"/>
    <property type="project" value="UniProtKB-SubCell"/>
</dbReference>
<keyword evidence="2 7" id="KW-0813">Transport</keyword>
<accession>A0A5B8VGB3</accession>
<keyword evidence="4 7" id="KW-0812">Transmembrane</keyword>
<reference evidence="10 11" key="1">
    <citation type="journal article" date="2016" name="Int. J. Syst. Evol. Microbiol.">
        <title>Panacibacter ginsenosidivorans gen. nov., sp. nov., with ginsenoside converting activity isolated from soil of a ginseng field.</title>
        <authorList>
            <person name="Siddiqi M.Z."/>
            <person name="Muhammad Shafi S."/>
            <person name="Choi K.D."/>
            <person name="Im W.T."/>
        </authorList>
    </citation>
    <scope>NUCLEOTIDE SEQUENCE [LARGE SCALE GENOMIC DNA]</scope>
    <source>
        <strain evidence="10 11">Gsoil1550</strain>
    </source>
</reference>
<evidence type="ECO:0000256" key="5">
    <source>
        <dbReference type="ARBA" id="ARBA00023136"/>
    </source>
</evidence>
<protein>
    <submittedName>
        <fullName evidence="10">SusC/RagA family TonB-linked outer membrane protein</fullName>
    </submittedName>
</protein>
<evidence type="ECO:0000256" key="4">
    <source>
        <dbReference type="ARBA" id="ARBA00022692"/>
    </source>
</evidence>
<dbReference type="AlphaFoldDB" id="A0A5B8VGB3"/>
<evidence type="ECO:0000259" key="9">
    <source>
        <dbReference type="Pfam" id="PF07715"/>
    </source>
</evidence>
<keyword evidence="8" id="KW-0732">Signal</keyword>
<keyword evidence="11" id="KW-1185">Reference proteome</keyword>
<proteinExistence type="inferred from homology"/>
<keyword evidence="5 7" id="KW-0472">Membrane</keyword>
<evidence type="ECO:0000256" key="2">
    <source>
        <dbReference type="ARBA" id="ARBA00022448"/>
    </source>
</evidence>
<evidence type="ECO:0000256" key="1">
    <source>
        <dbReference type="ARBA" id="ARBA00004571"/>
    </source>
</evidence>
<dbReference type="Gene3D" id="2.60.40.1120">
    <property type="entry name" value="Carboxypeptidase-like, regulatory domain"/>
    <property type="match status" value="1"/>
</dbReference>
<dbReference type="InterPro" id="IPR036942">
    <property type="entry name" value="Beta-barrel_TonB_sf"/>
</dbReference>
<feature type="chain" id="PRO_5023108035" evidence="8">
    <location>
        <begin position="19"/>
        <end position="1073"/>
    </location>
</feature>
<dbReference type="Gene3D" id="2.170.130.10">
    <property type="entry name" value="TonB-dependent receptor, plug domain"/>
    <property type="match status" value="1"/>
</dbReference>
<gene>
    <name evidence="10" type="ORF">FRZ67_23120</name>
</gene>
<dbReference type="PROSITE" id="PS52016">
    <property type="entry name" value="TONB_DEPENDENT_REC_3"/>
    <property type="match status" value="1"/>
</dbReference>
<dbReference type="NCBIfam" id="TIGR04056">
    <property type="entry name" value="OMP_RagA_SusC"/>
    <property type="match status" value="1"/>
</dbReference>
<dbReference type="SUPFAM" id="SSF49464">
    <property type="entry name" value="Carboxypeptidase regulatory domain-like"/>
    <property type="match status" value="1"/>
</dbReference>
<sequence>MKKIVFLFLMAMLTTVMARSQVRSVSGKVVDQTNNPVSGATVTVKGTSNATAASTDGVFTIQAKAGDVLVVTAINFDPAEIKVGSSTALLTIVINRTSNELQNVVVTTALGIQRQAKDLGYSSTTITNKTLTQGKSVNIEQALNGKVSGLNISTVNSGVFENAKINIRGIRSLTGNNQPMLVVDGAPTPLGYLSSIPPDDVQSLTVLKSAASAAIYGPDAVNGVIVITTKRGGKVPTVTLTSTLQATQVSFFPKIQKEFGNGAGEVIDPYGNYGYVPYENQQYGPAFDGSIQPVGRPLEDGSIQMLPYTNAHYKDKIKFWNTGFTWQNSATISGEDFYVSIEDAKIKGLIPDDQNRRTSFRFNGNKKYGNFSVNYGLNYILQNYDVVNEAGLQNSIPGAYNGGLFFLVMQVASNVPLLDYKDWQNGKFSTYSNYYNDFAVSPYWFIGNIRTKGRSDNLIGNVDVNYQLFPWLKATARLSSNLSFANFKNTNAPIVVSDFAHATRSPTNFSNQPGSVFDDESYVSRINLDYYLSGDHKITKDLNVKYVAGGTVRQNRTKDIGIGGNNLVVPQLFNVAVRSGDAYVPTFNGTTNNSTNTLLGSYNYDILSRLISVYGSIGFSYKSWANVEFTGRNDWDSRLNKANRSFFYPAANLSIVLSDAIPSLQNSAVISYLKVRGAISKSGNVNLNPYSLSSTYSQPINFPYGNVAGFTSDPTIPDASIKPEFVNTKEVGIELGFLKNRINVEATYFNQNNTNQILFVSQSTTTGYAFGLANAADFKNYGVEMDLGLSPIVKIGKGRIDLKLNATYNDNKVTRTLGNTSVIVGGTNNFIQTSTSSPTANNIAVVGMPAFAFQLTDYARDPATGKVIVDAVTGMPSQAGSQVIKGRSIPLWVIGATPSYSIGNFSFSMTWDYKGGHDFFSGLGTDMDFAGISARSAEYGRQRFVFPNSVYWDGSKYVDNTSIQVQDGNYGFWSAGNVNTAIATNYFSSAASIRLREVNISYTLPNKWIAGTKFIKKVTVAAVGKNLLLFVPKSNQWGDPEFNYSSLGNTFGLASSFQSPASRLFGGSLLVQF</sequence>
<dbReference type="Proteomes" id="UP000321533">
    <property type="component" value="Chromosome"/>
</dbReference>
<evidence type="ECO:0000256" key="8">
    <source>
        <dbReference type="SAM" id="SignalP"/>
    </source>
</evidence>
<dbReference type="InterPro" id="IPR008969">
    <property type="entry name" value="CarboxyPept-like_regulatory"/>
</dbReference>
<dbReference type="Pfam" id="PF07715">
    <property type="entry name" value="Plug"/>
    <property type="match status" value="1"/>
</dbReference>
<feature type="domain" description="TonB-dependent receptor plug" evidence="9">
    <location>
        <begin position="117"/>
        <end position="224"/>
    </location>
</feature>
<dbReference type="OrthoDB" id="609136at2"/>
<name>A0A5B8VGB3_9BACT</name>
<dbReference type="Gene3D" id="2.40.170.20">
    <property type="entry name" value="TonB-dependent receptor, beta-barrel domain"/>
    <property type="match status" value="1"/>
</dbReference>
<organism evidence="10 11">
    <name type="scientific">Panacibacter ginsenosidivorans</name>
    <dbReference type="NCBI Taxonomy" id="1813871"/>
    <lineage>
        <taxon>Bacteria</taxon>
        <taxon>Pseudomonadati</taxon>
        <taxon>Bacteroidota</taxon>
        <taxon>Chitinophagia</taxon>
        <taxon>Chitinophagales</taxon>
        <taxon>Chitinophagaceae</taxon>
        <taxon>Panacibacter</taxon>
    </lineage>
</organism>
<evidence type="ECO:0000256" key="6">
    <source>
        <dbReference type="ARBA" id="ARBA00023237"/>
    </source>
</evidence>
<dbReference type="InterPro" id="IPR012910">
    <property type="entry name" value="Plug_dom"/>
</dbReference>
<dbReference type="SUPFAM" id="SSF56935">
    <property type="entry name" value="Porins"/>
    <property type="match status" value="1"/>
</dbReference>